<reference evidence="5" key="2">
    <citation type="journal article" date="2015" name="ISME J.">
        <title>A new class of marine Euryarchaeota group II from the Mediterranean deep chlorophyll maximum.</title>
        <authorList>
            <person name="Martin-Cuadrado A.B."/>
            <person name="Garcia-Heredia I."/>
            <person name="Molto A.G."/>
            <person name="Lopez-Ubeda R."/>
            <person name="Kimes N."/>
            <person name="Lopez-Garcia P."/>
            <person name="Moreira D."/>
            <person name="Rodriguez-Valera F."/>
        </authorList>
    </citation>
    <scope>NUCLEOTIDE SEQUENCE</scope>
</reference>
<keyword evidence="1" id="KW-0808">Transferase</keyword>
<dbReference type="CDD" id="cd00158">
    <property type="entry name" value="RHOD"/>
    <property type="match status" value="1"/>
</dbReference>
<evidence type="ECO:0000256" key="2">
    <source>
        <dbReference type="ARBA" id="ARBA00022741"/>
    </source>
</evidence>
<dbReference type="InterPro" id="IPR001763">
    <property type="entry name" value="Rhodanese-like_dom"/>
</dbReference>
<dbReference type="GO" id="GO:0005829">
    <property type="term" value="C:cytosol"/>
    <property type="evidence" value="ECO:0007669"/>
    <property type="project" value="TreeGrafter"/>
</dbReference>
<keyword evidence="2" id="KW-0547">Nucleotide-binding</keyword>
<dbReference type="GO" id="GO:0008641">
    <property type="term" value="F:ubiquitin-like modifier activating enzyme activity"/>
    <property type="evidence" value="ECO:0007669"/>
    <property type="project" value="InterPro"/>
</dbReference>
<dbReference type="PROSITE" id="PS50206">
    <property type="entry name" value="RHODANESE_3"/>
    <property type="match status" value="1"/>
</dbReference>
<dbReference type="Gene3D" id="3.40.50.720">
    <property type="entry name" value="NAD(P)-binding Rossmann-like Domain"/>
    <property type="match status" value="1"/>
</dbReference>
<dbReference type="EMBL" id="KP211913">
    <property type="protein sequence ID" value="ANV80968.1"/>
    <property type="molecule type" value="Genomic_DNA"/>
</dbReference>
<dbReference type="Pfam" id="PF00899">
    <property type="entry name" value="ThiF"/>
    <property type="match status" value="1"/>
</dbReference>
<name>A0A1B1TFB9_9ARCH</name>
<dbReference type="SMART" id="SM00450">
    <property type="entry name" value="RHOD"/>
    <property type="match status" value="1"/>
</dbReference>
<sequence length="388" mass="43173">MVDINRYARHISLPQIGLQGQKNISKSNVLVIGAGGLGSPVILYLAAAGVGRIGIIDFDDVDISNLQRQVIHSNSAVGQNKAESAKNRIEELNPEVEVRIWKHRLTPENAMEIFQDGWDIVVDGTDNLPTRYLIDDLCSIIDLPWVYGSIYRFEGQVSVFNFDGGPSYRDLFPEPPPSESVPSCADGGVLGVLPGVIGSIQATEAIKLITGVGQLLSGKLLIYDAENMNFNRLNFEKVEDRTQIQDLSLAMKMFVDEGWCQAEAESNNRDIEKPSTTEQNKMFQNITPADCVKRRNEGWSPFLLDVRSNQEYEQVRISFTDMQIAHEEVLSISQSLPKDRDILLLCRSGMRSQMAALFLMDSGFDGNKLFNIEGGILLWSQTSPSDIE</sequence>
<dbReference type="NCBIfam" id="NF004281">
    <property type="entry name" value="PRK05690.1"/>
    <property type="match status" value="1"/>
</dbReference>
<dbReference type="InterPro" id="IPR036873">
    <property type="entry name" value="Rhodanese-like_dom_sf"/>
</dbReference>
<dbReference type="Gene3D" id="3.40.250.10">
    <property type="entry name" value="Rhodanese-like domain"/>
    <property type="match status" value="1"/>
</dbReference>
<dbReference type="PANTHER" id="PTHR10953">
    <property type="entry name" value="UBIQUITIN-ACTIVATING ENZYME E1"/>
    <property type="match status" value="1"/>
</dbReference>
<dbReference type="Pfam" id="PF00581">
    <property type="entry name" value="Rhodanese"/>
    <property type="match status" value="1"/>
</dbReference>
<protein>
    <submittedName>
        <fullName evidence="5">Putative molybdopterin biosynthesis protein MoeB</fullName>
    </submittedName>
</protein>
<reference evidence="5" key="1">
    <citation type="submission" date="2014-11" db="EMBL/GenBank/DDBJ databases">
        <authorList>
            <person name="Zhu J."/>
            <person name="Qi W."/>
            <person name="Song R."/>
        </authorList>
    </citation>
    <scope>NUCLEOTIDE SEQUENCE</scope>
</reference>
<dbReference type="InterPro" id="IPR045886">
    <property type="entry name" value="ThiF/MoeB/HesA"/>
</dbReference>
<dbReference type="GO" id="GO:0005524">
    <property type="term" value="F:ATP binding"/>
    <property type="evidence" value="ECO:0007669"/>
    <property type="project" value="UniProtKB-KW"/>
</dbReference>
<organism evidence="5">
    <name type="scientific">uncultured Poseidoniia archaeon</name>
    <dbReference type="NCBI Taxonomy" id="1697135"/>
    <lineage>
        <taxon>Archaea</taxon>
        <taxon>Methanobacteriati</taxon>
        <taxon>Thermoplasmatota</taxon>
        <taxon>Candidatus Poseidoniia</taxon>
        <taxon>environmental samples</taxon>
    </lineage>
</organism>
<evidence type="ECO:0000256" key="1">
    <source>
        <dbReference type="ARBA" id="ARBA00022679"/>
    </source>
</evidence>
<dbReference type="InterPro" id="IPR035985">
    <property type="entry name" value="Ubiquitin-activating_enz"/>
</dbReference>
<feature type="domain" description="Rhodanese" evidence="4">
    <location>
        <begin position="303"/>
        <end position="388"/>
    </location>
</feature>
<keyword evidence="3" id="KW-0067">ATP-binding</keyword>
<dbReference type="PANTHER" id="PTHR10953:SF102">
    <property type="entry name" value="ADENYLYLTRANSFERASE AND SULFURTRANSFERASE MOCS3"/>
    <property type="match status" value="1"/>
</dbReference>
<dbReference type="CDD" id="cd00757">
    <property type="entry name" value="ThiF_MoeB_HesA_family"/>
    <property type="match status" value="1"/>
</dbReference>
<evidence type="ECO:0000256" key="3">
    <source>
        <dbReference type="ARBA" id="ARBA00022840"/>
    </source>
</evidence>
<dbReference type="AlphaFoldDB" id="A0A1B1TFB9"/>
<evidence type="ECO:0000259" key="4">
    <source>
        <dbReference type="PROSITE" id="PS50206"/>
    </source>
</evidence>
<dbReference type="GO" id="GO:0004792">
    <property type="term" value="F:thiosulfate-cyanide sulfurtransferase activity"/>
    <property type="evidence" value="ECO:0007669"/>
    <property type="project" value="TreeGrafter"/>
</dbReference>
<dbReference type="GO" id="GO:0008146">
    <property type="term" value="F:sulfotransferase activity"/>
    <property type="evidence" value="ECO:0007669"/>
    <property type="project" value="TreeGrafter"/>
</dbReference>
<proteinExistence type="predicted"/>
<dbReference type="InterPro" id="IPR000594">
    <property type="entry name" value="ThiF_NAD_FAD-bd"/>
</dbReference>
<dbReference type="SUPFAM" id="SSF69572">
    <property type="entry name" value="Activating enzymes of the ubiquitin-like proteins"/>
    <property type="match status" value="1"/>
</dbReference>
<dbReference type="FunFam" id="3.40.50.720:FF:000033">
    <property type="entry name" value="Adenylyltransferase and sulfurtransferase MOCS3"/>
    <property type="match status" value="1"/>
</dbReference>
<accession>A0A1B1TFB9</accession>
<dbReference type="GO" id="GO:0016779">
    <property type="term" value="F:nucleotidyltransferase activity"/>
    <property type="evidence" value="ECO:0007669"/>
    <property type="project" value="TreeGrafter"/>
</dbReference>
<evidence type="ECO:0000313" key="5">
    <source>
        <dbReference type="EMBL" id="ANV80968.1"/>
    </source>
</evidence>